<evidence type="ECO:0000313" key="3">
    <source>
        <dbReference type="WBParaSite" id="PSAMB.scaffold12458size2755.g34858.t1"/>
    </source>
</evidence>
<accession>A0A914UTN3</accession>
<reference evidence="3" key="1">
    <citation type="submission" date="2022-11" db="UniProtKB">
        <authorList>
            <consortium name="WormBaseParasite"/>
        </authorList>
    </citation>
    <scope>IDENTIFICATION</scope>
</reference>
<name>A0A914UTN3_9BILA</name>
<dbReference type="Proteomes" id="UP000887566">
    <property type="component" value="Unplaced"/>
</dbReference>
<protein>
    <submittedName>
        <fullName evidence="3">CBM6 domain-containing protein</fullName>
    </submittedName>
</protein>
<evidence type="ECO:0000313" key="2">
    <source>
        <dbReference type="Proteomes" id="UP000887566"/>
    </source>
</evidence>
<dbReference type="SUPFAM" id="SSF49899">
    <property type="entry name" value="Concanavalin A-like lectins/glucanases"/>
    <property type="match status" value="1"/>
</dbReference>
<dbReference type="InterPro" id="IPR013320">
    <property type="entry name" value="ConA-like_dom_sf"/>
</dbReference>
<keyword evidence="2" id="KW-1185">Reference proteome</keyword>
<feature type="compositionally biased region" description="Gly residues" evidence="1">
    <location>
        <begin position="155"/>
        <end position="185"/>
    </location>
</feature>
<dbReference type="AlphaFoldDB" id="A0A914UTN3"/>
<dbReference type="Gene3D" id="2.60.120.200">
    <property type="match status" value="1"/>
</dbReference>
<feature type="region of interest" description="Disordered" evidence="1">
    <location>
        <begin position="149"/>
        <end position="199"/>
    </location>
</feature>
<sequence>GQAAGDRSEEPRVQVAVDLSEQERALAAAEGRSEQTRARAVVDLSAPIRAQVVVGHSEQRMAQAAVAHLEEPRAQAAVDRLGQTRAKAVVDHSEQRMAQAAVDLSAEPRAQVEVDHLEQIQAKAAVDHSEEPQAQVGVDRSEQMRAKVAAAHSGASGGGSFGTNAGESGGGSFGTDAGESGGGSFRSGNTSSTARTPRVSQFPSMCAKTDCMFDSASSFCSYQVGGASSLTLPNNAAVTDWRLSDQQVSNSLTGIFSDVSGNGMYVFAGNTNDRNDYFLMSTPSFTVKENSRLEFYLYLAGIEGRFRVCVDNLTSCPFESLGKNIKIDSRKWRDGFVELTPGAHTVHFVADNLKKNYVIGLDQIQLLNAAGTSAAPCT</sequence>
<organism evidence="2 3">
    <name type="scientific">Plectus sambesii</name>
    <dbReference type="NCBI Taxonomy" id="2011161"/>
    <lineage>
        <taxon>Eukaryota</taxon>
        <taxon>Metazoa</taxon>
        <taxon>Ecdysozoa</taxon>
        <taxon>Nematoda</taxon>
        <taxon>Chromadorea</taxon>
        <taxon>Plectida</taxon>
        <taxon>Plectina</taxon>
        <taxon>Plectoidea</taxon>
        <taxon>Plectidae</taxon>
        <taxon>Plectus</taxon>
    </lineage>
</organism>
<proteinExistence type="predicted"/>
<feature type="compositionally biased region" description="Polar residues" evidence="1">
    <location>
        <begin position="186"/>
        <end position="199"/>
    </location>
</feature>
<evidence type="ECO:0000256" key="1">
    <source>
        <dbReference type="SAM" id="MobiDB-lite"/>
    </source>
</evidence>
<dbReference type="WBParaSite" id="PSAMB.scaffold12458size2755.g34858.t1">
    <property type="protein sequence ID" value="PSAMB.scaffold12458size2755.g34858.t1"/>
    <property type="gene ID" value="PSAMB.scaffold12458size2755.g34858"/>
</dbReference>